<dbReference type="Gramene" id="PUZ46900">
    <property type="protein sequence ID" value="PUZ46900"/>
    <property type="gene ID" value="GQ55_7G120200"/>
</dbReference>
<keyword evidence="1" id="KW-0732">Signal</keyword>
<dbReference type="AlphaFoldDB" id="A0A2T7CU78"/>
<name>A0A2T7CU78_9POAL</name>
<proteinExistence type="predicted"/>
<evidence type="ECO:0000313" key="2">
    <source>
        <dbReference type="EMBL" id="PUZ46900.1"/>
    </source>
</evidence>
<feature type="chain" id="PRO_5015600266" evidence="1">
    <location>
        <begin position="19"/>
        <end position="66"/>
    </location>
</feature>
<accession>A0A2T7CU78</accession>
<protein>
    <submittedName>
        <fullName evidence="2">Uncharacterized protein</fullName>
    </submittedName>
</protein>
<keyword evidence="3" id="KW-1185">Reference proteome</keyword>
<dbReference type="EMBL" id="CM009755">
    <property type="protein sequence ID" value="PUZ46900.1"/>
    <property type="molecule type" value="Genomic_DNA"/>
</dbReference>
<evidence type="ECO:0000256" key="1">
    <source>
        <dbReference type="SAM" id="SignalP"/>
    </source>
</evidence>
<dbReference type="Proteomes" id="UP000244336">
    <property type="component" value="Chromosome 7"/>
</dbReference>
<evidence type="ECO:0000313" key="3">
    <source>
        <dbReference type="Proteomes" id="UP000244336"/>
    </source>
</evidence>
<organism evidence="2 3">
    <name type="scientific">Panicum hallii var. hallii</name>
    <dbReference type="NCBI Taxonomy" id="1504633"/>
    <lineage>
        <taxon>Eukaryota</taxon>
        <taxon>Viridiplantae</taxon>
        <taxon>Streptophyta</taxon>
        <taxon>Embryophyta</taxon>
        <taxon>Tracheophyta</taxon>
        <taxon>Spermatophyta</taxon>
        <taxon>Magnoliopsida</taxon>
        <taxon>Liliopsida</taxon>
        <taxon>Poales</taxon>
        <taxon>Poaceae</taxon>
        <taxon>PACMAD clade</taxon>
        <taxon>Panicoideae</taxon>
        <taxon>Panicodae</taxon>
        <taxon>Paniceae</taxon>
        <taxon>Panicinae</taxon>
        <taxon>Panicum</taxon>
        <taxon>Panicum sect. Panicum</taxon>
    </lineage>
</organism>
<reference evidence="2 3" key="1">
    <citation type="submission" date="2018-04" db="EMBL/GenBank/DDBJ databases">
        <title>WGS assembly of Panicum hallii var. hallii HAL2.</title>
        <authorList>
            <person name="Lovell J."/>
            <person name="Jenkins J."/>
            <person name="Lowry D."/>
            <person name="Mamidi S."/>
            <person name="Sreedasyam A."/>
            <person name="Weng X."/>
            <person name="Barry K."/>
            <person name="Bonette J."/>
            <person name="Campitelli B."/>
            <person name="Daum C."/>
            <person name="Gordon S."/>
            <person name="Gould B."/>
            <person name="Lipzen A."/>
            <person name="MacQueen A."/>
            <person name="Palacio-Mejia J."/>
            <person name="Plott C."/>
            <person name="Shakirov E."/>
            <person name="Shu S."/>
            <person name="Yoshinaga Y."/>
            <person name="Zane M."/>
            <person name="Rokhsar D."/>
            <person name="Grimwood J."/>
            <person name="Schmutz J."/>
            <person name="Juenger T."/>
        </authorList>
    </citation>
    <scope>NUCLEOTIDE SEQUENCE [LARGE SCALE GENOMIC DNA]</scope>
    <source>
        <strain evidence="3">cv. HAL2</strain>
    </source>
</reference>
<sequence>MCPFLHFAILAFLHGIKGTRQHLHRTGFGKLRNEEIKKLVLLMCNCIAACQVHGLQLSANNRPPMD</sequence>
<gene>
    <name evidence="2" type="ORF">GQ55_7G120200</name>
</gene>
<feature type="signal peptide" evidence="1">
    <location>
        <begin position="1"/>
        <end position="18"/>
    </location>
</feature>